<dbReference type="NCBIfam" id="NF038114">
    <property type="entry name" value="rightmost"/>
    <property type="match status" value="1"/>
</dbReference>
<proteinExistence type="predicted"/>
<evidence type="ECO:0000313" key="2">
    <source>
        <dbReference type="EMBL" id="MDQ7877478.1"/>
    </source>
</evidence>
<accession>A0ABU0YYR3</accession>
<gene>
    <name evidence="2" type="ORF">Q9R08_05755</name>
</gene>
<reference evidence="2 3" key="1">
    <citation type="submission" date="2023-08" db="EMBL/GenBank/DDBJ databases">
        <title>Microbacterium psychrotolerans sp. nov., a psychrotolerant bacterium isolated from soil in Heilongjiang Province, China.</title>
        <authorList>
            <person name="An P."/>
            <person name="Zhao D."/>
            <person name="Xiang H."/>
        </authorList>
    </citation>
    <scope>NUCLEOTIDE SEQUENCE [LARGE SCALE GENOMIC DNA]</scope>
    <source>
        <strain evidence="2 3">QXD-8</strain>
    </source>
</reference>
<name>A0ABU0YYR3_9MICO</name>
<keyword evidence="3" id="KW-1185">Reference proteome</keyword>
<sequence length="820" mass="81495">MKMRTTVLSAIAVAVTAILVSIGGAAVADDLVVDGDTIAIGTQTDIDFGTLACGASATRQVALYVKSNGHSGSSGQQVFMNDSFVDVTSTTSAPVSVTVAPGTAGDIKVPTNWQGTAAYPNNTLTPTGATATLAPNTSVAGDFTGTVSFAGTGINGSGQGISVGPVQLTVRWKVGPCNVATATTTTVSCPASIVYTGSALTPCTATVTGEGGFTQTLSVTHAANTNVGTATAAAAFAGDATHKPSSGDATFEITKASSTTTVECPASVTYTGSALTPCTATVTGASLAQELAPTYLDNTNAGTATASATYGGDANHTGSTDATTFEILAAAASCEVTGYTGEYDGDAHGATGSCTGLGGADVSAGLDLGESFTDVPGGTAHWSFDLANYASQSGSVTIGLDRAASSISLVCSDTVYTGAAQETCSATVTGVGGLSEDVAVMYTANTDAGTATAQAIYGGGVNHKASEASTTFEIAKAASTTKITCTEPNAYTGTEITPCTARVTGAGGLDETFTPTYVNNVGAGIASVSFPYTGDANHEPSQDETTFVIDKASSSITLACPASVVFTGAPHTPCTATVSAVGLADFAIDVSYIDNTEAGSASASAAWAGDQNHVGSNVTGGFQIAKAPSATVVTCPTAAIPFTGSAITPCTARVTGAGGLDQALTPVVYANNTSVGTATASAVYSGDANHLGSTGSANFEISAWTLNGFYKPVDMGSAVINIVKGGSTVPLKFTVLAGATEVTELATLKASFVVKGVSCDPTDATSDDLLATTGGTTLRYDTSAHQWIQNWQTPKTAGKCYTVVMTTADGSQLSAQFKTK</sequence>
<keyword evidence="1" id="KW-0732">Signal</keyword>
<dbReference type="EMBL" id="JAVFWO010000002">
    <property type="protein sequence ID" value="MDQ7877478.1"/>
    <property type="molecule type" value="Genomic_DNA"/>
</dbReference>
<dbReference type="RefSeq" id="WP_308866923.1">
    <property type="nucleotide sequence ID" value="NZ_JAVFWO010000002.1"/>
</dbReference>
<protein>
    <submittedName>
        <fullName evidence="2">PxKF domain-containing protein</fullName>
    </submittedName>
</protein>
<evidence type="ECO:0000313" key="3">
    <source>
        <dbReference type="Proteomes" id="UP001235133"/>
    </source>
</evidence>
<dbReference type="Proteomes" id="UP001235133">
    <property type="component" value="Unassembled WGS sequence"/>
</dbReference>
<feature type="chain" id="PRO_5047139528" evidence="1">
    <location>
        <begin position="29"/>
        <end position="820"/>
    </location>
</feature>
<feature type="signal peptide" evidence="1">
    <location>
        <begin position="1"/>
        <end position="28"/>
    </location>
</feature>
<comment type="caution">
    <text evidence="2">The sequence shown here is derived from an EMBL/GenBank/DDBJ whole genome shotgun (WGS) entry which is preliminary data.</text>
</comment>
<organism evidence="2 3">
    <name type="scientific">Microbacterium psychrotolerans</name>
    <dbReference type="NCBI Taxonomy" id="3068321"/>
    <lineage>
        <taxon>Bacteria</taxon>
        <taxon>Bacillati</taxon>
        <taxon>Actinomycetota</taxon>
        <taxon>Actinomycetes</taxon>
        <taxon>Micrococcales</taxon>
        <taxon>Microbacteriaceae</taxon>
        <taxon>Microbacterium</taxon>
    </lineage>
</organism>
<evidence type="ECO:0000256" key="1">
    <source>
        <dbReference type="SAM" id="SignalP"/>
    </source>
</evidence>